<feature type="transmembrane region" description="Helical" evidence="1">
    <location>
        <begin position="329"/>
        <end position="350"/>
    </location>
</feature>
<dbReference type="Proteomes" id="UP001597544">
    <property type="component" value="Unassembled WGS sequence"/>
</dbReference>
<feature type="transmembrane region" description="Helical" evidence="1">
    <location>
        <begin position="48"/>
        <end position="68"/>
    </location>
</feature>
<dbReference type="Pfam" id="PF14351">
    <property type="entry name" value="DUF4401"/>
    <property type="match status" value="1"/>
</dbReference>
<sequence>MANTDMQQLDTLLQKIEQEQEGFTYDRTAIEEEAAQGGSVLKKLPIKILTILGGFLATGTFMGFFLAAGIYESGVGLLFLGLCLLVGAELLIRAKMDSTSDSIGVSLNITGYVLFAMGTGLLTESTSAVAGALALASVLVAIISRSSICVFISILVLNGSFLALIFTNKLYDLSHALIAVLGVVLTYMSLSEPKLLAASPEKASLKYGPVRMGVIFSLVITLALFVHQKFLSTTIEHFWVSSLLLMGCLLLQVHHVVKDAAITAGKTKAVVYSCCILVLIPTVLTPSIPGALLILLTSFYIGHRPGFWVGLLALAYFVILYYYDLNMTLLAKSGVLVASGLLFLGSFVLLNKQLRSYAD</sequence>
<dbReference type="InterPro" id="IPR025513">
    <property type="entry name" value="DUF4401"/>
</dbReference>
<keyword evidence="1" id="KW-1133">Transmembrane helix</keyword>
<keyword evidence="1" id="KW-0812">Transmembrane</keyword>
<dbReference type="RefSeq" id="WP_377503484.1">
    <property type="nucleotide sequence ID" value="NZ_JBHULU010000004.1"/>
</dbReference>
<comment type="caution">
    <text evidence="3">The sequence shown here is derived from an EMBL/GenBank/DDBJ whole genome shotgun (WGS) entry which is preliminary data.</text>
</comment>
<protein>
    <submittedName>
        <fullName evidence="3">DUF4401 domain-containing protein</fullName>
    </submittedName>
</protein>
<feature type="transmembrane region" description="Helical" evidence="1">
    <location>
        <begin position="269"/>
        <end position="295"/>
    </location>
</feature>
<feature type="domain" description="DUF4401" evidence="2">
    <location>
        <begin position="44"/>
        <end position="351"/>
    </location>
</feature>
<accession>A0ABW5IJ56</accession>
<feature type="transmembrane region" description="Helical" evidence="1">
    <location>
        <begin position="210"/>
        <end position="226"/>
    </location>
</feature>
<organism evidence="3 4">
    <name type="scientific">Pontibacter locisalis</name>
    <dbReference type="NCBI Taxonomy" id="1719035"/>
    <lineage>
        <taxon>Bacteria</taxon>
        <taxon>Pseudomonadati</taxon>
        <taxon>Bacteroidota</taxon>
        <taxon>Cytophagia</taxon>
        <taxon>Cytophagales</taxon>
        <taxon>Hymenobacteraceae</taxon>
        <taxon>Pontibacter</taxon>
    </lineage>
</organism>
<feature type="transmembrane region" description="Helical" evidence="1">
    <location>
        <begin position="170"/>
        <end position="190"/>
    </location>
</feature>
<evidence type="ECO:0000313" key="3">
    <source>
        <dbReference type="EMBL" id="MFD2513025.1"/>
    </source>
</evidence>
<keyword evidence="1" id="KW-0472">Membrane</keyword>
<evidence type="ECO:0000313" key="4">
    <source>
        <dbReference type="Proteomes" id="UP001597544"/>
    </source>
</evidence>
<keyword evidence="4" id="KW-1185">Reference proteome</keyword>
<name>A0ABW5IJ56_9BACT</name>
<evidence type="ECO:0000256" key="1">
    <source>
        <dbReference type="SAM" id="Phobius"/>
    </source>
</evidence>
<feature type="transmembrane region" description="Helical" evidence="1">
    <location>
        <begin position="104"/>
        <end position="122"/>
    </location>
</feature>
<gene>
    <name evidence="3" type="ORF">ACFSRY_04050</name>
</gene>
<reference evidence="4" key="1">
    <citation type="journal article" date="2019" name="Int. J. Syst. Evol. Microbiol.">
        <title>The Global Catalogue of Microorganisms (GCM) 10K type strain sequencing project: providing services to taxonomists for standard genome sequencing and annotation.</title>
        <authorList>
            <consortium name="The Broad Institute Genomics Platform"/>
            <consortium name="The Broad Institute Genome Sequencing Center for Infectious Disease"/>
            <person name="Wu L."/>
            <person name="Ma J."/>
        </authorList>
    </citation>
    <scope>NUCLEOTIDE SEQUENCE [LARGE SCALE GENOMIC DNA]</scope>
    <source>
        <strain evidence="4">KCTC 42498</strain>
    </source>
</reference>
<evidence type="ECO:0000259" key="2">
    <source>
        <dbReference type="Pfam" id="PF14351"/>
    </source>
</evidence>
<proteinExistence type="predicted"/>
<dbReference type="EMBL" id="JBHULU010000004">
    <property type="protein sequence ID" value="MFD2513025.1"/>
    <property type="molecule type" value="Genomic_DNA"/>
</dbReference>
<feature type="transmembrane region" description="Helical" evidence="1">
    <location>
        <begin position="238"/>
        <end position="257"/>
    </location>
</feature>
<feature type="transmembrane region" description="Helical" evidence="1">
    <location>
        <begin position="74"/>
        <end position="92"/>
    </location>
</feature>
<feature type="transmembrane region" description="Helical" evidence="1">
    <location>
        <begin position="128"/>
        <end position="158"/>
    </location>
</feature>
<feature type="transmembrane region" description="Helical" evidence="1">
    <location>
        <begin position="307"/>
        <end position="323"/>
    </location>
</feature>